<accession>A0A8K0K7T6</accession>
<protein>
    <submittedName>
        <fullName evidence="1">Uncharacterized protein</fullName>
    </submittedName>
</protein>
<evidence type="ECO:0000313" key="1">
    <source>
        <dbReference type="EMBL" id="KAG8229967.1"/>
    </source>
</evidence>
<reference evidence="1" key="2">
    <citation type="submission" date="2017-10" db="EMBL/GenBank/DDBJ databases">
        <title>Ladona fulva Genome sequencing and assembly.</title>
        <authorList>
            <person name="Murali S."/>
            <person name="Richards S."/>
            <person name="Bandaranaike D."/>
            <person name="Bellair M."/>
            <person name="Blankenburg K."/>
            <person name="Chao H."/>
            <person name="Dinh H."/>
            <person name="Doddapaneni H."/>
            <person name="Dugan-Rocha S."/>
            <person name="Elkadiri S."/>
            <person name="Gnanaolivu R."/>
            <person name="Hernandez B."/>
            <person name="Skinner E."/>
            <person name="Javaid M."/>
            <person name="Lee S."/>
            <person name="Li M."/>
            <person name="Ming W."/>
            <person name="Munidasa M."/>
            <person name="Muniz J."/>
            <person name="Nguyen L."/>
            <person name="Hughes D."/>
            <person name="Osuji N."/>
            <person name="Pu L.-L."/>
            <person name="Puazo M."/>
            <person name="Qu C."/>
            <person name="Quiroz J."/>
            <person name="Raj R."/>
            <person name="Weissenberger G."/>
            <person name="Xin Y."/>
            <person name="Zou X."/>
            <person name="Han Y."/>
            <person name="Worley K."/>
            <person name="Muzny D."/>
            <person name="Gibbs R."/>
        </authorList>
    </citation>
    <scope>NUCLEOTIDE SEQUENCE</scope>
    <source>
        <strain evidence="1">Sampled in the wild</strain>
    </source>
</reference>
<organism evidence="1 2">
    <name type="scientific">Ladona fulva</name>
    <name type="common">Scarce chaser dragonfly</name>
    <name type="synonym">Libellula fulva</name>
    <dbReference type="NCBI Taxonomy" id="123851"/>
    <lineage>
        <taxon>Eukaryota</taxon>
        <taxon>Metazoa</taxon>
        <taxon>Ecdysozoa</taxon>
        <taxon>Arthropoda</taxon>
        <taxon>Hexapoda</taxon>
        <taxon>Insecta</taxon>
        <taxon>Pterygota</taxon>
        <taxon>Palaeoptera</taxon>
        <taxon>Odonata</taxon>
        <taxon>Epiprocta</taxon>
        <taxon>Anisoptera</taxon>
        <taxon>Libelluloidea</taxon>
        <taxon>Libellulidae</taxon>
        <taxon>Ladona</taxon>
    </lineage>
</organism>
<comment type="caution">
    <text evidence="1">The sequence shown here is derived from an EMBL/GenBank/DDBJ whole genome shotgun (WGS) entry which is preliminary data.</text>
</comment>
<dbReference type="AlphaFoldDB" id="A0A8K0K7T6"/>
<dbReference type="EMBL" id="KZ308456">
    <property type="protein sequence ID" value="KAG8229967.1"/>
    <property type="molecule type" value="Genomic_DNA"/>
</dbReference>
<evidence type="ECO:0000313" key="2">
    <source>
        <dbReference type="Proteomes" id="UP000792457"/>
    </source>
</evidence>
<name>A0A8K0K7T6_LADFU</name>
<reference evidence="1" key="1">
    <citation type="submission" date="2013-04" db="EMBL/GenBank/DDBJ databases">
        <authorList>
            <person name="Qu J."/>
            <person name="Murali S.C."/>
            <person name="Bandaranaike D."/>
            <person name="Bellair M."/>
            <person name="Blankenburg K."/>
            <person name="Chao H."/>
            <person name="Dinh H."/>
            <person name="Doddapaneni H."/>
            <person name="Downs B."/>
            <person name="Dugan-Rocha S."/>
            <person name="Elkadiri S."/>
            <person name="Gnanaolivu R.D."/>
            <person name="Hernandez B."/>
            <person name="Javaid M."/>
            <person name="Jayaseelan J.C."/>
            <person name="Lee S."/>
            <person name="Li M."/>
            <person name="Ming W."/>
            <person name="Munidasa M."/>
            <person name="Muniz J."/>
            <person name="Nguyen L."/>
            <person name="Ongeri F."/>
            <person name="Osuji N."/>
            <person name="Pu L.-L."/>
            <person name="Puazo M."/>
            <person name="Qu C."/>
            <person name="Quiroz J."/>
            <person name="Raj R."/>
            <person name="Weissenberger G."/>
            <person name="Xin Y."/>
            <person name="Zou X."/>
            <person name="Han Y."/>
            <person name="Richards S."/>
            <person name="Worley K."/>
            <person name="Muzny D."/>
            <person name="Gibbs R."/>
        </authorList>
    </citation>
    <scope>NUCLEOTIDE SEQUENCE</scope>
    <source>
        <strain evidence="1">Sampled in the wild</strain>
    </source>
</reference>
<dbReference type="Proteomes" id="UP000792457">
    <property type="component" value="Unassembled WGS sequence"/>
</dbReference>
<proteinExistence type="predicted"/>
<keyword evidence="2" id="KW-1185">Reference proteome</keyword>
<sequence length="17" mass="2058">MRKKEMFARPKLHRSAA</sequence>
<gene>
    <name evidence="1" type="ORF">J437_LFUL008540</name>
</gene>